<keyword evidence="3" id="KW-0413">Isomerase</keyword>
<evidence type="ECO:0000256" key="1">
    <source>
        <dbReference type="ARBA" id="ARBA00004275"/>
    </source>
</evidence>
<dbReference type="GO" id="GO:0005777">
    <property type="term" value="C:peroxisome"/>
    <property type="evidence" value="ECO:0007669"/>
    <property type="project" value="UniProtKB-SubCell"/>
</dbReference>
<reference evidence="4" key="1">
    <citation type="submission" date="2022-01" db="EMBL/GenBank/DDBJ databases">
        <authorList>
            <person name="King R."/>
        </authorList>
    </citation>
    <scope>NUCLEOTIDE SEQUENCE</scope>
</reference>
<dbReference type="InterPro" id="IPR029045">
    <property type="entry name" value="ClpP/crotonase-like_dom_sf"/>
</dbReference>
<gene>
    <name evidence="4" type="ORF">PHYEVI_LOCUS4194</name>
</gene>
<evidence type="ECO:0000256" key="2">
    <source>
        <dbReference type="ARBA" id="ARBA00023140"/>
    </source>
</evidence>
<dbReference type="GO" id="GO:0004165">
    <property type="term" value="F:delta(3)-delta(2)-enoyl-CoA isomerase activity"/>
    <property type="evidence" value="ECO:0007669"/>
    <property type="project" value="UniProtKB-ARBA"/>
</dbReference>
<dbReference type="Pfam" id="PF00378">
    <property type="entry name" value="ECH_1"/>
    <property type="match status" value="1"/>
</dbReference>
<dbReference type="AlphaFoldDB" id="A0A9N9XN02"/>
<dbReference type="PANTHER" id="PTHR43684">
    <property type="match status" value="1"/>
</dbReference>
<comment type="subcellular location">
    <subcellularLocation>
        <location evidence="1">Peroxisome</location>
    </subcellularLocation>
</comment>
<dbReference type="CDD" id="cd06558">
    <property type="entry name" value="crotonase-like"/>
    <property type="match status" value="1"/>
</dbReference>
<keyword evidence="5" id="KW-1185">Reference proteome</keyword>
<dbReference type="OrthoDB" id="409763at2759"/>
<accession>A0A9N9XN02</accession>
<dbReference type="Gene3D" id="3.90.226.10">
    <property type="entry name" value="2-enoyl-CoA Hydratase, Chain A, domain 1"/>
    <property type="match status" value="1"/>
</dbReference>
<keyword evidence="2" id="KW-0576">Peroxisome</keyword>
<dbReference type="Proteomes" id="UP001153712">
    <property type="component" value="Chromosome 15"/>
</dbReference>
<organism evidence="4 5">
    <name type="scientific">Phyllotreta striolata</name>
    <name type="common">Striped flea beetle</name>
    <name type="synonym">Crioceris striolata</name>
    <dbReference type="NCBI Taxonomy" id="444603"/>
    <lineage>
        <taxon>Eukaryota</taxon>
        <taxon>Metazoa</taxon>
        <taxon>Ecdysozoa</taxon>
        <taxon>Arthropoda</taxon>
        <taxon>Hexapoda</taxon>
        <taxon>Insecta</taxon>
        <taxon>Pterygota</taxon>
        <taxon>Neoptera</taxon>
        <taxon>Endopterygota</taxon>
        <taxon>Coleoptera</taxon>
        <taxon>Polyphaga</taxon>
        <taxon>Cucujiformia</taxon>
        <taxon>Chrysomeloidea</taxon>
        <taxon>Chrysomelidae</taxon>
        <taxon>Galerucinae</taxon>
        <taxon>Alticini</taxon>
        <taxon>Phyllotreta</taxon>
    </lineage>
</organism>
<evidence type="ECO:0000313" key="5">
    <source>
        <dbReference type="Proteomes" id="UP001153712"/>
    </source>
</evidence>
<sequence>MALAGCDTTQEAIEIMAVVLTSLKNRVRTIKINRPKVKNAFNDQVYKAITKILNEDSDNNQVVVTILTGSGDYFTSGNDLKSSFETAGSQDNFRIVSDMIEALIDYPKLLISVVNGPAIGIGATLLTLCDIVYCSDTATFHTPFLGLGLCAEGASSYNFPFILGRSMASEMIFLGRKLTAREALQAGLVSRIVPQNELPQFIDELHELGNLSLENTRRNKRIIMRHFEEVLKKANKIEMDALRECADSEEFSQKVMNFLLKNKSKL</sequence>
<dbReference type="InterPro" id="IPR001753">
    <property type="entry name" value="Enoyl-CoA_hydra/iso"/>
</dbReference>
<evidence type="ECO:0000256" key="3">
    <source>
        <dbReference type="ARBA" id="ARBA00023235"/>
    </source>
</evidence>
<evidence type="ECO:0000313" key="4">
    <source>
        <dbReference type="EMBL" id="CAG9857795.1"/>
    </source>
</evidence>
<dbReference type="InterPro" id="IPR014748">
    <property type="entry name" value="Enoyl-CoA_hydra_C"/>
</dbReference>
<dbReference type="SUPFAM" id="SSF52096">
    <property type="entry name" value="ClpP/crotonase"/>
    <property type="match status" value="1"/>
</dbReference>
<protein>
    <submittedName>
        <fullName evidence="4">Uncharacterized protein</fullName>
    </submittedName>
</protein>
<dbReference type="EMBL" id="OU900108">
    <property type="protein sequence ID" value="CAG9857795.1"/>
    <property type="molecule type" value="Genomic_DNA"/>
</dbReference>
<dbReference type="InterPro" id="IPR051053">
    <property type="entry name" value="ECH/Chromodomain_protein"/>
</dbReference>
<proteinExistence type="predicted"/>
<dbReference type="Gene3D" id="1.10.12.10">
    <property type="entry name" value="Lyase 2-enoyl-coa Hydratase, Chain A, domain 2"/>
    <property type="match status" value="1"/>
</dbReference>
<dbReference type="PANTHER" id="PTHR43684:SF1">
    <property type="entry name" value="ENOYL-COA DELTA ISOMERASE 2"/>
    <property type="match status" value="1"/>
</dbReference>
<name>A0A9N9XN02_PHYSR</name>